<protein>
    <recommendedName>
        <fullName evidence="3">Thioesterase domain-containing protein</fullName>
    </recommendedName>
</protein>
<dbReference type="GO" id="GO:0047617">
    <property type="term" value="F:fatty acyl-CoA hydrolase activity"/>
    <property type="evidence" value="ECO:0007669"/>
    <property type="project" value="InterPro"/>
</dbReference>
<gene>
    <name evidence="4" type="ORF">AC578_9046</name>
</gene>
<evidence type="ECO:0000256" key="1">
    <source>
        <dbReference type="ARBA" id="ARBA00008324"/>
    </source>
</evidence>
<organism evidence="4 5">
    <name type="scientific">Pseudocercospora eumusae</name>
    <dbReference type="NCBI Taxonomy" id="321146"/>
    <lineage>
        <taxon>Eukaryota</taxon>
        <taxon>Fungi</taxon>
        <taxon>Dikarya</taxon>
        <taxon>Ascomycota</taxon>
        <taxon>Pezizomycotina</taxon>
        <taxon>Dothideomycetes</taxon>
        <taxon>Dothideomycetidae</taxon>
        <taxon>Mycosphaerellales</taxon>
        <taxon>Mycosphaerellaceae</taxon>
        <taxon>Pseudocercospora</taxon>
    </lineage>
</organism>
<dbReference type="InterPro" id="IPR006683">
    <property type="entry name" value="Thioestr_dom"/>
</dbReference>
<accession>A0A139H8L2</accession>
<reference evidence="4 5" key="1">
    <citation type="submission" date="2015-07" db="EMBL/GenBank/DDBJ databases">
        <title>Comparative genomics of the Sigatoka disease complex on banana suggests a link between parallel evolutionary changes in Pseudocercospora fijiensis and Pseudocercospora eumusae and increased virulence on the banana host.</title>
        <authorList>
            <person name="Chang T.-C."/>
            <person name="Salvucci A."/>
            <person name="Crous P.W."/>
            <person name="Stergiopoulos I."/>
        </authorList>
    </citation>
    <scope>NUCLEOTIDE SEQUENCE [LARGE SCALE GENOMIC DNA]</scope>
    <source>
        <strain evidence="4 5">CBS 114824</strain>
    </source>
</reference>
<dbReference type="AlphaFoldDB" id="A0A139H8L2"/>
<dbReference type="SUPFAM" id="SSF54637">
    <property type="entry name" value="Thioesterase/thiol ester dehydrase-isomerase"/>
    <property type="match status" value="1"/>
</dbReference>
<evidence type="ECO:0000256" key="2">
    <source>
        <dbReference type="ARBA" id="ARBA00022801"/>
    </source>
</evidence>
<dbReference type="PANTHER" id="PTHR21660:SF1">
    <property type="entry name" value="ACYL-COENZYME A THIOESTERASE 13"/>
    <property type="match status" value="1"/>
</dbReference>
<name>A0A139H8L2_9PEZI</name>
<dbReference type="Proteomes" id="UP000070133">
    <property type="component" value="Unassembled WGS sequence"/>
</dbReference>
<comment type="similarity">
    <text evidence="1">Belongs to the thioesterase PaaI family.</text>
</comment>
<proteinExistence type="inferred from homology"/>
<keyword evidence="2" id="KW-0378">Hydrolase</keyword>
<dbReference type="Pfam" id="PF03061">
    <property type="entry name" value="4HBT"/>
    <property type="match status" value="1"/>
</dbReference>
<dbReference type="STRING" id="321146.A0A139H8L2"/>
<keyword evidence="5" id="KW-1185">Reference proteome</keyword>
<dbReference type="InterPro" id="IPR029069">
    <property type="entry name" value="HotDog_dom_sf"/>
</dbReference>
<dbReference type="InterPro" id="IPR039298">
    <property type="entry name" value="ACOT13"/>
</dbReference>
<sequence length="187" mass="20472">MTNSGSALSQELFNATSTKDFEALSPEDRINKILSIKTPDDVRFLSQFMETDVSLKEFKKTSPKTSTAVFKFRVEKFYCNASGNLHGGAQATIYDVLTSLALLAIGTRTFWLNAGVSRNLELTFLRPAPLGTLLLCDVELMHTGKSLAFMRGVIKREDNGAIISVGKHDKAAVPVKEGWDAPANSKL</sequence>
<feature type="domain" description="Thioesterase" evidence="3">
    <location>
        <begin position="83"/>
        <end position="160"/>
    </location>
</feature>
<evidence type="ECO:0000259" key="3">
    <source>
        <dbReference type="Pfam" id="PF03061"/>
    </source>
</evidence>
<dbReference type="Gene3D" id="3.10.129.10">
    <property type="entry name" value="Hotdog Thioesterase"/>
    <property type="match status" value="1"/>
</dbReference>
<comment type="caution">
    <text evidence="4">The sequence shown here is derived from an EMBL/GenBank/DDBJ whole genome shotgun (WGS) entry which is preliminary data.</text>
</comment>
<dbReference type="CDD" id="cd03443">
    <property type="entry name" value="PaaI_thioesterase"/>
    <property type="match status" value="1"/>
</dbReference>
<dbReference type="OrthoDB" id="306876at2759"/>
<evidence type="ECO:0000313" key="5">
    <source>
        <dbReference type="Proteomes" id="UP000070133"/>
    </source>
</evidence>
<dbReference type="EMBL" id="LFZN01000106">
    <property type="protein sequence ID" value="KXS98774.1"/>
    <property type="molecule type" value="Genomic_DNA"/>
</dbReference>
<evidence type="ECO:0000313" key="4">
    <source>
        <dbReference type="EMBL" id="KXS98774.1"/>
    </source>
</evidence>
<dbReference type="PANTHER" id="PTHR21660">
    <property type="entry name" value="THIOESTERASE SUPERFAMILY MEMBER-RELATED"/>
    <property type="match status" value="1"/>
</dbReference>